<dbReference type="HOGENOM" id="CLU_099014_0_0_9"/>
<dbReference type="EMBL" id="AEEH01000036">
    <property type="protein sequence ID" value="EFM25428.1"/>
    <property type="molecule type" value="Genomic_DNA"/>
</dbReference>
<accession>E0NL95</accession>
<dbReference type="eggNOG" id="ENOG50302KV">
    <property type="taxonomic scope" value="Bacteria"/>
</dbReference>
<protein>
    <recommendedName>
        <fullName evidence="3">DUF3841 domain-containing protein</fullName>
    </recommendedName>
</protein>
<evidence type="ECO:0008006" key="3">
    <source>
        <dbReference type="Google" id="ProtNLM"/>
    </source>
</evidence>
<gene>
    <name evidence="1" type="ORF">HMPREF9225_0934</name>
</gene>
<keyword evidence="2" id="KW-1185">Reference proteome</keyword>
<dbReference type="Pfam" id="PF12952">
    <property type="entry name" value="DUF3841"/>
    <property type="match status" value="1"/>
</dbReference>
<evidence type="ECO:0000313" key="1">
    <source>
        <dbReference type="EMBL" id="EFM25428.1"/>
    </source>
</evidence>
<dbReference type="InterPro" id="IPR024211">
    <property type="entry name" value="DUF3841"/>
</dbReference>
<evidence type="ECO:0000313" key="2">
    <source>
        <dbReference type="Proteomes" id="UP000003280"/>
    </source>
</evidence>
<dbReference type="OrthoDB" id="286252at2"/>
<proteinExistence type="predicted"/>
<sequence>MEFVNLYTRQHENSIYELESKGIITNKKLYVQLHMSDIAPFFLERYDYFVKMAERFVPRNNISEYPIWCSVSKKNCLKPIDKEVVYAIRVPKDEVIYFDGGRWDLVLNNQYIPKDAADAEDFYRLLKSYGLSHTFDIFDRKYTGAFDDVKARIRDSWKRIFEITDRSEFVVQANLWCIKKEWVKHIIRPGEDFFKIVEDMEETWVK</sequence>
<name>E0NL95_9FIRM</name>
<organism evidence="1 2">
    <name type="scientific">Peptoniphilus duerdenii ATCC BAA-1640</name>
    <dbReference type="NCBI Taxonomy" id="862517"/>
    <lineage>
        <taxon>Bacteria</taxon>
        <taxon>Bacillati</taxon>
        <taxon>Bacillota</taxon>
        <taxon>Tissierellia</taxon>
        <taxon>Tissierellales</taxon>
        <taxon>Peptoniphilaceae</taxon>
        <taxon>Peptoniphilus</taxon>
    </lineage>
</organism>
<reference evidence="1 2" key="1">
    <citation type="submission" date="2010-07" db="EMBL/GenBank/DDBJ databases">
        <authorList>
            <person name="Muzny D."/>
            <person name="Qin X."/>
            <person name="Deng J."/>
            <person name="Jiang H."/>
            <person name="Liu Y."/>
            <person name="Qu J."/>
            <person name="Song X.-Z."/>
            <person name="Zhang L."/>
            <person name="Thornton R."/>
            <person name="Coyle M."/>
            <person name="Francisco L."/>
            <person name="Jackson L."/>
            <person name="Javaid M."/>
            <person name="Korchina V."/>
            <person name="Kovar C."/>
            <person name="Mata R."/>
            <person name="Mathew T."/>
            <person name="Ngo R."/>
            <person name="Nguyen L."/>
            <person name="Nguyen N."/>
            <person name="Okwuonu G."/>
            <person name="Ongeri F."/>
            <person name="Pham C."/>
            <person name="Simmons D."/>
            <person name="Wilczek-Boney K."/>
            <person name="Hale W."/>
            <person name="Jakkamsetti A."/>
            <person name="Pham P."/>
            <person name="Ruth R."/>
            <person name="San Lucas F."/>
            <person name="Warren J."/>
            <person name="Zhang J."/>
            <person name="Zhao Z."/>
            <person name="Zhou C."/>
            <person name="Zhu D."/>
            <person name="Lee S."/>
            <person name="Bess C."/>
            <person name="Blankenburg K."/>
            <person name="Forbes L."/>
            <person name="Fu Q."/>
            <person name="Gubbala S."/>
            <person name="Hirani K."/>
            <person name="Jayaseelan J.C."/>
            <person name="Lara F."/>
            <person name="Munidasa M."/>
            <person name="Palculict T."/>
            <person name="Patil S."/>
            <person name="Pu L.-L."/>
            <person name="Saada N."/>
            <person name="Tang L."/>
            <person name="Weissenberger G."/>
            <person name="Zhu Y."/>
            <person name="Hemphill L."/>
            <person name="Shang Y."/>
            <person name="Youmans B."/>
            <person name="Ayvaz T."/>
            <person name="Ross M."/>
            <person name="Santibanez J."/>
            <person name="Aqrawi P."/>
            <person name="Gross S."/>
            <person name="Joshi V."/>
            <person name="Fowler G."/>
            <person name="Nazareth L."/>
            <person name="Reid J."/>
            <person name="Worley K."/>
            <person name="Petrosino J."/>
            <person name="Highlander S."/>
            <person name="Gibbs R."/>
        </authorList>
    </citation>
    <scope>NUCLEOTIDE SEQUENCE [LARGE SCALE GENOMIC DNA]</scope>
    <source>
        <strain evidence="1 2">ATCC BAA-1640</strain>
    </source>
</reference>
<dbReference type="AlphaFoldDB" id="E0NL95"/>
<dbReference type="STRING" id="862517.HMPREF9225_0934"/>
<comment type="caution">
    <text evidence="1">The sequence shown here is derived from an EMBL/GenBank/DDBJ whole genome shotgun (WGS) entry which is preliminary data.</text>
</comment>
<dbReference type="RefSeq" id="WP_008901748.1">
    <property type="nucleotide sequence ID" value="NZ_GL397071.1"/>
</dbReference>
<dbReference type="Proteomes" id="UP000003280">
    <property type="component" value="Unassembled WGS sequence"/>
</dbReference>